<dbReference type="GeneID" id="9528776"/>
<dbReference type="AlphaFoldDB" id="C9S561"/>
<dbReference type="Gene3D" id="3.10.310.70">
    <property type="match status" value="1"/>
</dbReference>
<dbReference type="RefSeq" id="XP_003008587.1">
    <property type="nucleotide sequence ID" value="XM_003008541.1"/>
</dbReference>
<dbReference type="InterPro" id="IPR011059">
    <property type="entry name" value="Metal-dep_hydrolase_composite"/>
</dbReference>
<dbReference type="SUPFAM" id="SSF51556">
    <property type="entry name" value="Metallo-dependent hydrolases"/>
    <property type="match status" value="1"/>
</dbReference>
<dbReference type="PANTHER" id="PTHR22642">
    <property type="entry name" value="IMIDAZOLONEPROPIONASE"/>
    <property type="match status" value="1"/>
</dbReference>
<dbReference type="InterPro" id="IPR013108">
    <property type="entry name" value="Amidohydro_3"/>
</dbReference>
<gene>
    <name evidence="3" type="ORF">VDBG_00268</name>
</gene>
<keyword evidence="4" id="KW-1185">Reference proteome</keyword>
<dbReference type="eggNOG" id="ENOG502S2A5">
    <property type="taxonomic scope" value="Eukaryota"/>
</dbReference>
<reference evidence="4" key="1">
    <citation type="journal article" date="2011" name="PLoS Pathog.">
        <title>Comparative genomics yields insights into niche adaptation of plant vascular wilt pathogens.</title>
        <authorList>
            <person name="Klosterman S.J."/>
            <person name="Subbarao K.V."/>
            <person name="Kang S."/>
            <person name="Veronese P."/>
            <person name="Gold S.E."/>
            <person name="Thomma B.P.H.J."/>
            <person name="Chen Z."/>
            <person name="Henrissat B."/>
            <person name="Lee Y.-H."/>
            <person name="Park J."/>
            <person name="Garcia-Pedrajas M.D."/>
            <person name="Barbara D.J."/>
            <person name="Anchieta A."/>
            <person name="de Jonge R."/>
            <person name="Santhanam P."/>
            <person name="Maruthachalam K."/>
            <person name="Atallah Z."/>
            <person name="Amyotte S.G."/>
            <person name="Paz Z."/>
            <person name="Inderbitzin P."/>
            <person name="Hayes R.J."/>
            <person name="Heiman D.I."/>
            <person name="Young S."/>
            <person name="Zeng Q."/>
            <person name="Engels R."/>
            <person name="Galagan J."/>
            <person name="Cuomo C.A."/>
            <person name="Dobinson K.F."/>
            <person name="Ma L.-J."/>
        </authorList>
    </citation>
    <scope>NUCLEOTIDE SEQUENCE [LARGE SCALE GENOMIC DNA]</scope>
    <source>
        <strain evidence="4">VaMs.102 / ATCC MYA-4576 / FGSC 10136</strain>
    </source>
</reference>
<feature type="region of interest" description="Disordered" evidence="1">
    <location>
        <begin position="529"/>
        <end position="548"/>
    </location>
</feature>
<dbReference type="InterPro" id="IPR032466">
    <property type="entry name" value="Metal_Hydrolase"/>
</dbReference>
<evidence type="ECO:0000313" key="3">
    <source>
        <dbReference type="EMBL" id="EEY14161.1"/>
    </source>
</evidence>
<dbReference type="Gene3D" id="2.30.40.10">
    <property type="entry name" value="Urease, subunit C, domain 1"/>
    <property type="match status" value="1"/>
</dbReference>
<dbReference type="Pfam" id="PF07969">
    <property type="entry name" value="Amidohydro_3"/>
    <property type="match status" value="1"/>
</dbReference>
<proteinExistence type="predicted"/>
<evidence type="ECO:0000313" key="4">
    <source>
        <dbReference type="Proteomes" id="UP000008698"/>
    </source>
</evidence>
<accession>C9S561</accession>
<organism evidence="4">
    <name type="scientific">Verticillium alfalfae (strain VaMs.102 / ATCC MYA-4576 / FGSC 10136)</name>
    <name type="common">Verticillium wilt of alfalfa</name>
    <name type="synonym">Verticillium albo-atrum</name>
    <dbReference type="NCBI Taxonomy" id="526221"/>
    <lineage>
        <taxon>Eukaryota</taxon>
        <taxon>Fungi</taxon>
        <taxon>Dikarya</taxon>
        <taxon>Ascomycota</taxon>
        <taxon>Pezizomycotina</taxon>
        <taxon>Sordariomycetes</taxon>
        <taxon>Hypocreomycetidae</taxon>
        <taxon>Glomerellales</taxon>
        <taxon>Plectosphaerellaceae</taxon>
        <taxon>Verticillium</taxon>
    </lineage>
</organism>
<dbReference type="HOGENOM" id="CLU_009942_6_1_1"/>
<evidence type="ECO:0000259" key="2">
    <source>
        <dbReference type="Pfam" id="PF07969"/>
    </source>
</evidence>
<dbReference type="GO" id="GO:0016810">
    <property type="term" value="F:hydrolase activity, acting on carbon-nitrogen (but not peptide) bonds"/>
    <property type="evidence" value="ECO:0007669"/>
    <property type="project" value="InterPro"/>
</dbReference>
<dbReference type="KEGG" id="val:VDBG_00268"/>
<dbReference type="Proteomes" id="UP000008698">
    <property type="component" value="Unassembled WGS sequence"/>
</dbReference>
<dbReference type="OMA" id="RWWFDHA"/>
<sequence length="686" mass="74405">MTMFRHMSRQLGHDRPPAQQVKDEGDGFWGIVSFGIFGFNITAWDMTISTLLKLLLAASSFFGPGSASSHKPADTVFRNGSIYSIDRRSSKHEAMAITDGLITFLGSDGCVRPFIGPETAVFDLEGRMAMPGLVDAHMHPISGGAALLKCNLNYQPLGLNAVLDHIQSCIDGEPEKSDEDWLEVLSMDWYTLAEEAGPITSKTLDVLKTQRPIVATSADRHIFWVNTAALKVSDITASTQNPPGGVIERLPGSLEPSGILQDAASGLLAGPAPATLQEDVESARAALKLLREQGVTTFQEAASSARTAAVFEAVKNEGGLSARGFFDHLISAPNSTAEVAALVEEVIFVDGIIMYPANTGALIEPYFLPVGNTSVWAPNSEKWPEPYWSTEILAAVLEGLILHGIDAQIHVDGDMAVRTALDALQDFRDKHGDVYDYRVGLAHNEVTDPSDWPRFAELKADPIMSFQWAQASSVWMPNGLKNMGPVRSNYLEAWGDIAKFGTRIIYGSDWPIDPLDEWLAVKVGVTRSGDPTNPNSPASQGAPYDGPGIPGLSLSREEAIRSITIESSRFLRADEHIGSLEVGKLADVIVLQANYFEVPDEEIARQKTLLTMLGGEVVYIAEGVNFANGVVPKFPNNGTLDRRMEERTVGGLQGRLLSQAGREAVQRLSVRKECDHGAAQLHKHIL</sequence>
<dbReference type="PANTHER" id="PTHR22642:SF2">
    <property type="entry name" value="PROTEIN LONG AFTER FAR-RED 3"/>
    <property type="match status" value="1"/>
</dbReference>
<evidence type="ECO:0000256" key="1">
    <source>
        <dbReference type="SAM" id="MobiDB-lite"/>
    </source>
</evidence>
<dbReference type="Gene3D" id="3.20.20.140">
    <property type="entry name" value="Metal-dependent hydrolases"/>
    <property type="match status" value="1"/>
</dbReference>
<keyword evidence="3" id="KW-0378">Hydrolase</keyword>
<protein>
    <submittedName>
        <fullName evidence="3">Amidohydrolase</fullName>
    </submittedName>
</protein>
<feature type="compositionally biased region" description="Polar residues" evidence="1">
    <location>
        <begin position="529"/>
        <end position="539"/>
    </location>
</feature>
<dbReference type="SUPFAM" id="SSF51338">
    <property type="entry name" value="Composite domain of metallo-dependent hydrolases"/>
    <property type="match status" value="1"/>
</dbReference>
<dbReference type="EMBL" id="DS985214">
    <property type="protein sequence ID" value="EEY14161.1"/>
    <property type="molecule type" value="Genomic_DNA"/>
</dbReference>
<name>C9S561_VERA1</name>
<feature type="domain" description="Amidohydrolase 3" evidence="2">
    <location>
        <begin position="121"/>
        <end position="619"/>
    </location>
</feature>
<dbReference type="OrthoDB" id="194468at2759"/>